<name>A0ABM1C039_LIMPO</name>
<keyword evidence="1" id="KW-1185">Reference proteome</keyword>
<evidence type="ECO:0000313" key="2">
    <source>
        <dbReference type="RefSeq" id="XP_013791898.2"/>
    </source>
</evidence>
<protein>
    <submittedName>
        <fullName evidence="2">Uncharacterized protein LOC106475768</fullName>
    </submittedName>
</protein>
<dbReference type="Proteomes" id="UP000694941">
    <property type="component" value="Unplaced"/>
</dbReference>
<dbReference type="RefSeq" id="XP_013791898.2">
    <property type="nucleotide sequence ID" value="XM_013936444.2"/>
</dbReference>
<proteinExistence type="predicted"/>
<dbReference type="GeneID" id="106475768"/>
<sequence>MSYLVLISKLTEYRLTQFAFACRKCEPKLFLFMESFRLCSTNVKPKVIFQSSKKTKKKQKFKAYEDLFKVLDIHKGNLQDFSPVLAIPATSKICSVVIAPVSIARLWPYQKKNSSSVSACESEVTKKYSDRDNICASDISFRHKQTISRHKIHSGPLPEMLRRQLFDNGENMMEKKHSANIVKLPNESYQNVFSEIKTFEKDNFDNKNCVHKKKYQLSSSEKEGTNVENEVWEHLSSYHESLEKIAGLEPHINFHSLEPDVLKEALLEEADVELSEDHQVKEEPVKKKKKKTFVNSAKKQKEHAAKIKQEKLARETQLNLSLKAYLNVCINANMLGRAHTALQHYRFKSKKFLKAPRLKNVEIYNALLQGWARKVSLSIEICLVFLRIPIMLFDAITKLFDSLNLENRSYGIDISKILDCYVT</sequence>
<evidence type="ECO:0000313" key="1">
    <source>
        <dbReference type="Proteomes" id="UP000694941"/>
    </source>
</evidence>
<reference evidence="2" key="1">
    <citation type="submission" date="2025-08" db="UniProtKB">
        <authorList>
            <consortium name="RefSeq"/>
        </authorList>
    </citation>
    <scope>IDENTIFICATION</scope>
    <source>
        <tissue evidence="2">Muscle</tissue>
    </source>
</reference>
<organism evidence="1 2">
    <name type="scientific">Limulus polyphemus</name>
    <name type="common">Atlantic horseshoe crab</name>
    <dbReference type="NCBI Taxonomy" id="6850"/>
    <lineage>
        <taxon>Eukaryota</taxon>
        <taxon>Metazoa</taxon>
        <taxon>Ecdysozoa</taxon>
        <taxon>Arthropoda</taxon>
        <taxon>Chelicerata</taxon>
        <taxon>Merostomata</taxon>
        <taxon>Xiphosura</taxon>
        <taxon>Limulidae</taxon>
        <taxon>Limulus</taxon>
    </lineage>
</organism>
<gene>
    <name evidence="2" type="primary">LOC106475768</name>
</gene>
<accession>A0ABM1C039</accession>